<evidence type="ECO:0000313" key="3">
    <source>
        <dbReference type="Proteomes" id="UP000001883"/>
    </source>
</evidence>
<dbReference type="EMBL" id="AP011540">
    <property type="protein sequence ID" value="BAI64466.1"/>
    <property type="molecule type" value="Genomic_DNA"/>
</dbReference>
<proteinExistence type="predicted"/>
<dbReference type="HOGENOM" id="CLU_694231_0_0_11"/>
<name>D2NS40_ROTMD</name>
<keyword evidence="1" id="KW-1133">Transmembrane helix</keyword>
<dbReference type="KEGG" id="rmu:RMDY18_06340"/>
<evidence type="ECO:0000256" key="1">
    <source>
        <dbReference type="SAM" id="Phobius"/>
    </source>
</evidence>
<gene>
    <name evidence="2" type="ordered locus">RMDY18_06340</name>
</gene>
<protein>
    <submittedName>
        <fullName evidence="2">Di-and tricarboxylate transporter</fullName>
    </submittedName>
</protein>
<feature type="transmembrane region" description="Helical" evidence="1">
    <location>
        <begin position="273"/>
        <end position="293"/>
    </location>
</feature>
<feature type="transmembrane region" description="Helical" evidence="1">
    <location>
        <begin position="54"/>
        <end position="73"/>
    </location>
</feature>
<dbReference type="Proteomes" id="UP000001883">
    <property type="component" value="Chromosome"/>
</dbReference>
<keyword evidence="1" id="KW-0812">Transmembrane</keyword>
<keyword evidence="1" id="KW-0472">Membrane</keyword>
<reference evidence="2 3" key="2">
    <citation type="journal article" date="2010" name="J Osaka Dent Univ">
        <title>Isolation and identification of Rothia mucilaginosa from persistent apical periodontitis lesions.</title>
        <authorList>
            <person name="Yamane K."/>
            <person name="Yoshida M."/>
            <person name="Fujihira T."/>
            <person name="Baba T."/>
            <person name="Tsuji N."/>
            <person name="Hayashi H."/>
            <person name="Sugimori C."/>
            <person name="Yamanaka T."/>
            <person name="Mashimo C."/>
            <person name="Nambu T."/>
            <person name="Kawai H."/>
            <person name="Fukushima H."/>
        </authorList>
    </citation>
    <scope>NUCLEOTIDE SEQUENCE [LARGE SCALE GENOMIC DNA]</scope>
    <source>
        <strain evidence="2 3">DY-18</strain>
    </source>
</reference>
<feature type="transmembrane region" description="Helical" evidence="1">
    <location>
        <begin position="166"/>
        <end position="183"/>
    </location>
</feature>
<reference evidence="2 3" key="3">
    <citation type="journal article" date="2010" name="Sequencing">
        <title>Complete Genome Sequence of Rothia mucilaginosa DY-18: A Clinical Isolate with Dense Meshwork-Like Structures from a Persistent Apical Periodontitis Lesion.</title>
        <authorList>
            <person name="Yamane K."/>
            <person name="Nambu T."/>
            <person name="Yamanaka T."/>
            <person name="Mashimo C."/>
            <person name="Sugimori C."/>
            <person name="Leung K.-P."/>
            <person name="Fukushima H."/>
        </authorList>
    </citation>
    <scope>NUCLEOTIDE SEQUENCE [LARGE SCALE GENOMIC DNA]</scope>
    <source>
        <strain evidence="2 3">DY-18</strain>
    </source>
</reference>
<dbReference type="AlphaFoldDB" id="D2NS40"/>
<feature type="transmembrane region" description="Helical" evidence="1">
    <location>
        <begin position="139"/>
        <end position="160"/>
    </location>
</feature>
<reference evidence="3" key="1">
    <citation type="submission" date="2009-07" db="EMBL/GenBank/DDBJ databases">
        <title>Complete genome sequence of Rothia mucilaginosa DJ.</title>
        <authorList>
            <person name="Yamane K."/>
            <person name="Nambu T."/>
            <person name="Mashimo C."/>
            <person name="Sugimori C."/>
            <person name="Yamanaka T."/>
            <person name="Leung K."/>
            <person name="Fukushima H."/>
        </authorList>
    </citation>
    <scope>NUCLEOTIDE SEQUENCE [LARGE SCALE GENOMIC DNA]</scope>
    <source>
        <strain evidence="3">DY-18</strain>
    </source>
</reference>
<feature type="transmembrane region" description="Helical" evidence="1">
    <location>
        <begin position="241"/>
        <end position="261"/>
    </location>
</feature>
<evidence type="ECO:0000313" key="2">
    <source>
        <dbReference type="EMBL" id="BAI64466.1"/>
    </source>
</evidence>
<dbReference type="STRING" id="680646.RMDY18_06340"/>
<accession>D2NS40</accession>
<keyword evidence="3" id="KW-1185">Reference proteome</keyword>
<sequence>MCFEKPRFMLLFETHVASQHRRHTITNTPSPTPQRGQLMDLAALGLPMEQVRNVWLVAFFIYLACCLLVEVAYPTLIGASRAREVYASVMGSPVEDTKKAIAELAQDGNPLTPEQEESAIRRAEAQLESIKGSNVLMDFGHILVYGWACVIVHSTFVLYWDMAYDGILIPGLLLPFFMVYWAARWGRRGWRVARGFSPNERHLGMPAIYARTLGRLSAPFRGTVAMPSSEPIQIDWKGQGIFLFVALPVGGFFLLCYLHSLANTELLEYVPTYIGKTSIAFLVVYALAIPYLWCTVRSYYQFTPTVVKHGRFFRSPKVYQYSDIERFKVYPWYTGDPEHIDPDEQMPSDWRLAITFSNGAQQIFGFGDYRIDCLVAHIAFKLEQERWADMDSPADREKLPLYFVEGRAICLTLGYKPTNELTKKAARIASFRAVN</sequence>
<organism evidence="2 3">
    <name type="scientific">Rothia mucilaginosa (strain DY-18)</name>
    <name type="common">Stomatococcus mucilaginosus</name>
    <dbReference type="NCBI Taxonomy" id="680646"/>
    <lineage>
        <taxon>Bacteria</taxon>
        <taxon>Bacillati</taxon>
        <taxon>Actinomycetota</taxon>
        <taxon>Actinomycetes</taxon>
        <taxon>Micrococcales</taxon>
        <taxon>Micrococcaceae</taxon>
        <taxon>Rothia</taxon>
    </lineage>
</organism>